<dbReference type="Proteomes" id="UP000233837">
    <property type="component" value="Unassembled WGS sequence"/>
</dbReference>
<sequence length="218" mass="24058">MVNEPRLSASADVESQALQHASQNQLAIKAPMADTEFSLHSESTSISTHRSSLPHCALVTALLSLLLVRTSFASIAAQVYLNWMATCYSHTCFIWSFCYLKEVRTLAKLTIGDTCTAMNEWVHYPHTETALSNILPCVDLKTTNRTLYQSKEVILQLVSVVNSVIRSVANSNNASSKSSVFFNQSGAEMPLLCSPYDSKLQLRHCQPHEVSFSNASLV</sequence>
<proteinExistence type="predicted"/>
<evidence type="ECO:0000313" key="1">
    <source>
        <dbReference type="EMBL" id="PKU68261.1"/>
    </source>
</evidence>
<organism evidence="1 2">
    <name type="scientific">Dendrobium catenatum</name>
    <dbReference type="NCBI Taxonomy" id="906689"/>
    <lineage>
        <taxon>Eukaryota</taxon>
        <taxon>Viridiplantae</taxon>
        <taxon>Streptophyta</taxon>
        <taxon>Embryophyta</taxon>
        <taxon>Tracheophyta</taxon>
        <taxon>Spermatophyta</taxon>
        <taxon>Magnoliopsida</taxon>
        <taxon>Liliopsida</taxon>
        <taxon>Asparagales</taxon>
        <taxon>Orchidaceae</taxon>
        <taxon>Epidendroideae</taxon>
        <taxon>Malaxideae</taxon>
        <taxon>Dendrobiinae</taxon>
        <taxon>Dendrobium</taxon>
    </lineage>
</organism>
<protein>
    <submittedName>
        <fullName evidence="1">Uncharacterized protein</fullName>
    </submittedName>
</protein>
<reference evidence="1 2" key="1">
    <citation type="journal article" date="2016" name="Sci. Rep.">
        <title>The Dendrobium catenatum Lindl. genome sequence provides insights into polysaccharide synthase, floral development and adaptive evolution.</title>
        <authorList>
            <person name="Zhang G.Q."/>
            <person name="Xu Q."/>
            <person name="Bian C."/>
            <person name="Tsai W.C."/>
            <person name="Yeh C.M."/>
            <person name="Liu K.W."/>
            <person name="Yoshida K."/>
            <person name="Zhang L.S."/>
            <person name="Chang S.B."/>
            <person name="Chen F."/>
            <person name="Shi Y."/>
            <person name="Su Y.Y."/>
            <person name="Zhang Y.Q."/>
            <person name="Chen L.J."/>
            <person name="Yin Y."/>
            <person name="Lin M."/>
            <person name="Huang H."/>
            <person name="Deng H."/>
            <person name="Wang Z.W."/>
            <person name="Zhu S.L."/>
            <person name="Zhao X."/>
            <person name="Deng C."/>
            <person name="Niu S.C."/>
            <person name="Huang J."/>
            <person name="Wang M."/>
            <person name="Liu G.H."/>
            <person name="Yang H.J."/>
            <person name="Xiao X.J."/>
            <person name="Hsiao Y.Y."/>
            <person name="Wu W.L."/>
            <person name="Chen Y.Y."/>
            <person name="Mitsuda N."/>
            <person name="Ohme-Takagi M."/>
            <person name="Luo Y.B."/>
            <person name="Van de Peer Y."/>
            <person name="Liu Z.J."/>
        </authorList>
    </citation>
    <scope>NUCLEOTIDE SEQUENCE [LARGE SCALE GENOMIC DNA]</scope>
    <source>
        <tissue evidence="1">The whole plant</tissue>
    </source>
</reference>
<accession>A0A2I0VXX5</accession>
<dbReference type="InterPro" id="IPR040283">
    <property type="entry name" value="DDB_G0292058-like"/>
</dbReference>
<dbReference type="GO" id="GO:0016020">
    <property type="term" value="C:membrane"/>
    <property type="evidence" value="ECO:0007669"/>
    <property type="project" value="TreeGrafter"/>
</dbReference>
<keyword evidence="2" id="KW-1185">Reference proteome</keyword>
<dbReference type="AlphaFoldDB" id="A0A2I0VXX5"/>
<reference evidence="1 2" key="2">
    <citation type="journal article" date="2017" name="Nature">
        <title>The Apostasia genome and the evolution of orchids.</title>
        <authorList>
            <person name="Zhang G.Q."/>
            <person name="Liu K.W."/>
            <person name="Li Z."/>
            <person name="Lohaus R."/>
            <person name="Hsiao Y.Y."/>
            <person name="Niu S.C."/>
            <person name="Wang J.Y."/>
            <person name="Lin Y.C."/>
            <person name="Xu Q."/>
            <person name="Chen L.J."/>
            <person name="Yoshida K."/>
            <person name="Fujiwara S."/>
            <person name="Wang Z.W."/>
            <person name="Zhang Y.Q."/>
            <person name="Mitsuda N."/>
            <person name="Wang M."/>
            <person name="Liu G.H."/>
            <person name="Pecoraro L."/>
            <person name="Huang H.X."/>
            <person name="Xiao X.J."/>
            <person name="Lin M."/>
            <person name="Wu X.Y."/>
            <person name="Wu W.L."/>
            <person name="Chen Y.Y."/>
            <person name="Chang S.B."/>
            <person name="Sakamoto S."/>
            <person name="Ohme-Takagi M."/>
            <person name="Yagi M."/>
            <person name="Zeng S.J."/>
            <person name="Shen C.Y."/>
            <person name="Yeh C.M."/>
            <person name="Luo Y.B."/>
            <person name="Tsai W.C."/>
            <person name="Van de Peer Y."/>
            <person name="Liu Z.J."/>
        </authorList>
    </citation>
    <scope>NUCLEOTIDE SEQUENCE [LARGE SCALE GENOMIC DNA]</scope>
    <source>
        <tissue evidence="1">The whole plant</tissue>
    </source>
</reference>
<evidence type="ECO:0000313" key="2">
    <source>
        <dbReference type="Proteomes" id="UP000233837"/>
    </source>
</evidence>
<gene>
    <name evidence="1" type="ORF">MA16_Dca021089</name>
</gene>
<dbReference type="PANTHER" id="PTHR31414">
    <property type="entry name" value="TRANSMEMBRANE PROTEIN DDB_G0292058"/>
    <property type="match status" value="1"/>
</dbReference>
<name>A0A2I0VXX5_9ASPA</name>
<dbReference type="EMBL" id="KZ503109">
    <property type="protein sequence ID" value="PKU68261.1"/>
    <property type="molecule type" value="Genomic_DNA"/>
</dbReference>
<dbReference type="PANTHER" id="PTHR31414:SF16">
    <property type="entry name" value="TRANSMEMBRANE PROTEIN"/>
    <property type="match status" value="1"/>
</dbReference>